<comment type="similarity">
    <text evidence="2">Belongs to the SAP30 family.</text>
</comment>
<proteinExistence type="inferred from homology"/>
<accession>A0A9W8YPQ1</accession>
<evidence type="ECO:0000256" key="3">
    <source>
        <dbReference type="ARBA" id="ARBA00022491"/>
    </source>
</evidence>
<dbReference type="PANTHER" id="PTHR13286">
    <property type="entry name" value="SAP30"/>
    <property type="match status" value="1"/>
</dbReference>
<evidence type="ECO:0000313" key="10">
    <source>
        <dbReference type="Proteomes" id="UP001140453"/>
    </source>
</evidence>
<gene>
    <name evidence="9" type="ORF">N0V93_007244</name>
</gene>
<feature type="region of interest" description="Disordered" evidence="7">
    <location>
        <begin position="1"/>
        <end position="73"/>
    </location>
</feature>
<evidence type="ECO:0000256" key="1">
    <source>
        <dbReference type="ARBA" id="ARBA00004123"/>
    </source>
</evidence>
<keyword evidence="4" id="KW-0805">Transcription regulation</keyword>
<sequence length="185" mass="20640">MPPKAPRAVTAGHDDSEAKPTAAEKKNGHGHTNGKMRRVASQTGSSLKDVQNAASLPTPAVEAPATAPAANPSIQWSTFDREVLHRYRREHNLETPTAYASDYRSWVLTQPGSIGLYSPTMARKKEQRRQTKFHLTSTVRKHFNSQGVQENDAIVDFIHRVRKGRLSKLNGLQKSEKKPSDHERI</sequence>
<keyword evidence="6" id="KW-0539">Nucleus</keyword>
<dbReference type="Proteomes" id="UP001140453">
    <property type="component" value="Unassembled WGS sequence"/>
</dbReference>
<keyword evidence="10" id="KW-1185">Reference proteome</keyword>
<feature type="compositionally biased region" description="Basic residues" evidence="7">
    <location>
        <begin position="28"/>
        <end position="38"/>
    </location>
</feature>
<dbReference type="GO" id="GO:0005634">
    <property type="term" value="C:nucleus"/>
    <property type="evidence" value="ECO:0007669"/>
    <property type="project" value="UniProtKB-SubCell"/>
</dbReference>
<feature type="compositionally biased region" description="Low complexity" evidence="7">
    <location>
        <begin position="57"/>
        <end position="72"/>
    </location>
</feature>
<evidence type="ECO:0000256" key="2">
    <source>
        <dbReference type="ARBA" id="ARBA00006283"/>
    </source>
</evidence>
<keyword evidence="3" id="KW-0678">Repressor</keyword>
<feature type="compositionally biased region" description="Polar residues" evidence="7">
    <location>
        <begin position="40"/>
        <end position="55"/>
    </location>
</feature>
<dbReference type="OrthoDB" id="510958at2759"/>
<keyword evidence="5" id="KW-0804">Transcription</keyword>
<evidence type="ECO:0000256" key="4">
    <source>
        <dbReference type="ARBA" id="ARBA00023015"/>
    </source>
</evidence>
<organism evidence="9 10">
    <name type="scientific">Gnomoniopsis smithogilvyi</name>
    <dbReference type="NCBI Taxonomy" id="1191159"/>
    <lineage>
        <taxon>Eukaryota</taxon>
        <taxon>Fungi</taxon>
        <taxon>Dikarya</taxon>
        <taxon>Ascomycota</taxon>
        <taxon>Pezizomycotina</taxon>
        <taxon>Sordariomycetes</taxon>
        <taxon>Sordariomycetidae</taxon>
        <taxon>Diaporthales</taxon>
        <taxon>Gnomoniaceae</taxon>
        <taxon>Gnomoniopsis</taxon>
    </lineage>
</organism>
<dbReference type="InterPro" id="IPR024145">
    <property type="entry name" value="His_deAcase_SAP30/SAP30L"/>
</dbReference>
<comment type="subcellular location">
    <subcellularLocation>
        <location evidence="1">Nucleus</location>
    </subcellularLocation>
</comment>
<evidence type="ECO:0000256" key="6">
    <source>
        <dbReference type="ARBA" id="ARBA00023242"/>
    </source>
</evidence>
<dbReference type="InterPro" id="IPR038291">
    <property type="entry name" value="SAP30_C_sf"/>
</dbReference>
<protein>
    <recommendedName>
        <fullName evidence="8">Histone deacetylase complex subunit SAP30 Sin3 binding domain-containing protein</fullName>
    </recommendedName>
</protein>
<dbReference type="InterPro" id="IPR025718">
    <property type="entry name" value="SAP30_Sin3-bd"/>
</dbReference>
<reference evidence="9" key="1">
    <citation type="submission" date="2022-10" db="EMBL/GenBank/DDBJ databases">
        <title>Tapping the CABI collections for fungal endophytes: first genome assemblies for Collariella, Neodidymelliopsis, Ascochyta clinopodiicola, Didymella pomorum, Didymosphaeria variabile, Neocosmospora piperis and Neocucurbitaria cava.</title>
        <authorList>
            <person name="Hill R."/>
        </authorList>
    </citation>
    <scope>NUCLEOTIDE SEQUENCE</scope>
    <source>
        <strain evidence="9">IMI 355082</strain>
    </source>
</reference>
<evidence type="ECO:0000256" key="5">
    <source>
        <dbReference type="ARBA" id="ARBA00023163"/>
    </source>
</evidence>
<evidence type="ECO:0000313" key="9">
    <source>
        <dbReference type="EMBL" id="KAJ4389772.1"/>
    </source>
</evidence>
<evidence type="ECO:0000256" key="7">
    <source>
        <dbReference type="SAM" id="MobiDB-lite"/>
    </source>
</evidence>
<dbReference type="PANTHER" id="PTHR13286:SF23">
    <property type="entry name" value="HISTONE DEACETYLASE COMPLEX SUBUNIT SAP30 SIN3 BINDING DOMAIN-CONTAINING PROTEIN"/>
    <property type="match status" value="1"/>
</dbReference>
<dbReference type="EMBL" id="JAPEVB010000004">
    <property type="protein sequence ID" value="KAJ4389772.1"/>
    <property type="molecule type" value="Genomic_DNA"/>
</dbReference>
<name>A0A9W8YPQ1_9PEZI</name>
<dbReference type="Pfam" id="PF13867">
    <property type="entry name" value="SAP30_Sin3_bdg"/>
    <property type="match status" value="1"/>
</dbReference>
<dbReference type="Gene3D" id="6.10.160.20">
    <property type="match status" value="1"/>
</dbReference>
<feature type="domain" description="Histone deacetylase complex subunit SAP30 Sin3 binding" evidence="8">
    <location>
        <begin position="129"/>
        <end position="162"/>
    </location>
</feature>
<comment type="caution">
    <text evidence="9">The sequence shown here is derived from an EMBL/GenBank/DDBJ whole genome shotgun (WGS) entry which is preliminary data.</text>
</comment>
<feature type="compositionally biased region" description="Basic and acidic residues" evidence="7">
    <location>
        <begin position="12"/>
        <end position="27"/>
    </location>
</feature>
<evidence type="ECO:0000259" key="8">
    <source>
        <dbReference type="Pfam" id="PF13867"/>
    </source>
</evidence>
<dbReference type="AlphaFoldDB" id="A0A9W8YPQ1"/>